<evidence type="ECO:0000313" key="1">
    <source>
        <dbReference type="EMBL" id="GAA4489095.1"/>
    </source>
</evidence>
<dbReference type="EMBL" id="BAABFB010000075">
    <property type="protein sequence ID" value="GAA4489095.1"/>
    <property type="molecule type" value="Genomic_DNA"/>
</dbReference>
<gene>
    <name evidence="1" type="ORF">GCM10023094_50120</name>
</gene>
<reference evidence="2" key="1">
    <citation type="journal article" date="2019" name="Int. J. Syst. Evol. Microbiol.">
        <title>The Global Catalogue of Microorganisms (GCM) 10K type strain sequencing project: providing services to taxonomists for standard genome sequencing and annotation.</title>
        <authorList>
            <consortium name="The Broad Institute Genomics Platform"/>
            <consortium name="The Broad Institute Genome Sequencing Center for Infectious Disease"/>
            <person name="Wu L."/>
            <person name="Ma J."/>
        </authorList>
    </citation>
    <scope>NUCLEOTIDE SEQUENCE [LARGE SCALE GENOMIC DNA]</scope>
    <source>
        <strain evidence="2">JCM 32206</strain>
    </source>
</reference>
<keyword evidence="2" id="KW-1185">Reference proteome</keyword>
<comment type="caution">
    <text evidence="1">The sequence shown here is derived from an EMBL/GenBank/DDBJ whole genome shotgun (WGS) entry which is preliminary data.</text>
</comment>
<name>A0ABP8PMS7_9NOCA</name>
<dbReference type="RefSeq" id="WP_345352070.1">
    <property type="nucleotide sequence ID" value="NZ_BAABFB010000075.1"/>
</dbReference>
<accession>A0ABP8PMS7</accession>
<dbReference type="Proteomes" id="UP001501183">
    <property type="component" value="Unassembled WGS sequence"/>
</dbReference>
<dbReference type="InterPro" id="IPR028037">
    <property type="entry name" value="Antitoxin_Rv0909/MT0933"/>
</dbReference>
<evidence type="ECO:0000313" key="2">
    <source>
        <dbReference type="Proteomes" id="UP001501183"/>
    </source>
</evidence>
<organism evidence="1 2">
    <name type="scientific">Rhodococcus olei</name>
    <dbReference type="NCBI Taxonomy" id="2161675"/>
    <lineage>
        <taxon>Bacteria</taxon>
        <taxon>Bacillati</taxon>
        <taxon>Actinomycetota</taxon>
        <taxon>Actinomycetes</taxon>
        <taxon>Mycobacteriales</taxon>
        <taxon>Nocardiaceae</taxon>
        <taxon>Rhodococcus</taxon>
    </lineage>
</organism>
<protein>
    <submittedName>
        <fullName evidence="1">Antitoxin</fullName>
    </submittedName>
</protein>
<sequence length="63" mass="6732">MSFADTLKGLFGKGQQLAADHADTVEDAIDKAGDFIDDKTGGKYAEHVDKAQDAAKKIIPPKQ</sequence>
<dbReference type="Pfam" id="PF14013">
    <property type="entry name" value="MT0933_antitox"/>
    <property type="match status" value="1"/>
</dbReference>
<proteinExistence type="predicted"/>